<gene>
    <name evidence="4" type="ORF">NOCA2120039</name>
</gene>
<feature type="compositionally biased region" description="Low complexity" evidence="1">
    <location>
        <begin position="582"/>
        <end position="601"/>
    </location>
</feature>
<accession>A0A2P2BW78</accession>
<reference evidence="4" key="1">
    <citation type="submission" date="2015-08" db="EMBL/GenBank/DDBJ databases">
        <authorList>
            <person name="Babu N.S."/>
            <person name="Beckwith C.J."/>
            <person name="Beseler K.G."/>
            <person name="Brison A."/>
            <person name="Carone J.V."/>
            <person name="Caskin T.P."/>
            <person name="Diamond M."/>
            <person name="Durham M.E."/>
            <person name="Foxe J.M."/>
            <person name="Go M."/>
            <person name="Henderson B.A."/>
            <person name="Jones I.B."/>
            <person name="McGettigan J.A."/>
            <person name="Micheletti S.J."/>
            <person name="Nasrallah M.E."/>
            <person name="Ortiz D."/>
            <person name="Piller C.R."/>
            <person name="Privatt S.R."/>
            <person name="Schneider S.L."/>
            <person name="Sharp S."/>
            <person name="Smith T.C."/>
            <person name="Stanton J.D."/>
            <person name="Ullery H.E."/>
            <person name="Wilson R.J."/>
            <person name="Serrano M.G."/>
            <person name="Buck G."/>
            <person name="Lee V."/>
            <person name="Wang Y."/>
            <person name="Carvalho R."/>
            <person name="Voegtly L."/>
            <person name="Shi R."/>
            <person name="Duckworth R."/>
            <person name="Johnson A."/>
            <person name="Loviza R."/>
            <person name="Walstead R."/>
            <person name="Shah Z."/>
            <person name="Kiflezghi M."/>
            <person name="Wade K."/>
            <person name="Ball S.L."/>
            <person name="Bradley K.W."/>
            <person name="Asai D.J."/>
            <person name="Bowman C.A."/>
            <person name="Russell D.A."/>
            <person name="Pope W.H."/>
            <person name="Jacobs-Sera D."/>
            <person name="Hendrix R.W."/>
            <person name="Hatfull G.F."/>
        </authorList>
    </citation>
    <scope>NUCLEOTIDE SEQUENCE</scope>
</reference>
<evidence type="ECO:0000256" key="1">
    <source>
        <dbReference type="SAM" id="MobiDB-lite"/>
    </source>
</evidence>
<protein>
    <submittedName>
        <fullName evidence="4">Putative Transglutaminase domain protein</fullName>
    </submittedName>
</protein>
<dbReference type="Pfam" id="PF01841">
    <property type="entry name" value="Transglut_core"/>
    <property type="match status" value="1"/>
</dbReference>
<feature type="transmembrane region" description="Helical" evidence="2">
    <location>
        <begin position="12"/>
        <end position="30"/>
    </location>
</feature>
<feature type="transmembrane region" description="Helical" evidence="2">
    <location>
        <begin position="125"/>
        <end position="144"/>
    </location>
</feature>
<keyword evidence="2" id="KW-1133">Transmembrane helix</keyword>
<keyword evidence="2" id="KW-0472">Membrane</keyword>
<dbReference type="InterPro" id="IPR002931">
    <property type="entry name" value="Transglutaminase-like"/>
</dbReference>
<keyword evidence="2" id="KW-0812">Transmembrane</keyword>
<dbReference type="SMART" id="SM00460">
    <property type="entry name" value="TGc"/>
    <property type="match status" value="1"/>
</dbReference>
<dbReference type="InterPro" id="IPR052901">
    <property type="entry name" value="Bact_TGase-like"/>
</dbReference>
<feature type="transmembrane region" description="Helical" evidence="2">
    <location>
        <begin position="174"/>
        <end position="191"/>
    </location>
</feature>
<feature type="region of interest" description="Disordered" evidence="1">
    <location>
        <begin position="581"/>
        <end position="614"/>
    </location>
</feature>
<dbReference type="AlphaFoldDB" id="A0A2P2BW78"/>
<dbReference type="InterPro" id="IPR021878">
    <property type="entry name" value="TgpA_N"/>
</dbReference>
<feature type="transmembrane region" description="Helical" evidence="2">
    <location>
        <begin position="624"/>
        <end position="643"/>
    </location>
</feature>
<feature type="transmembrane region" description="Helical" evidence="2">
    <location>
        <begin position="64"/>
        <end position="84"/>
    </location>
</feature>
<feature type="transmembrane region" description="Helical" evidence="2">
    <location>
        <begin position="151"/>
        <end position="168"/>
    </location>
</feature>
<dbReference type="EMBL" id="CZKA01000004">
    <property type="protein sequence ID" value="CUR54006.1"/>
    <property type="molecule type" value="Genomic_DNA"/>
</dbReference>
<dbReference type="PANTHER" id="PTHR42736">
    <property type="entry name" value="PROTEIN-GLUTAMINE GAMMA-GLUTAMYLTRANSFERASE"/>
    <property type="match status" value="1"/>
</dbReference>
<evidence type="ECO:0000259" key="3">
    <source>
        <dbReference type="SMART" id="SM00460"/>
    </source>
</evidence>
<feature type="transmembrane region" description="Helical" evidence="2">
    <location>
        <begin position="36"/>
        <end position="57"/>
    </location>
</feature>
<dbReference type="Gene3D" id="3.10.620.30">
    <property type="match status" value="1"/>
</dbReference>
<sequence length="803" mass="86444">MSRPRVALRHGLVFALVTGMTAWFTLFSWRGFSDSYWDYLLPLLALALLLPPAGAALRWLRMPTLLVPLVQLLLAGLVLVALFGNDTGAGHLPTPDAIGATVQAVRDAVETARGYASPVPVQAPSLAPLLVGCGVLAIVAVDLIAGGFGRVPASGLVLLVVYTLPVTIWGRSIAWSLFVVVAIGFLTMLFLREDERFSQWGRQITGDPDPNSPSGFGVRTGSARSNAMSMGAVATAAALVLPALVPTLDLSVFGFGQGSGSGSNVTIVNPMTDLRRDLKQGDDTLLLTVTTDQPNPTYLRYSVLTNFNGNEWTTGNRAIPGDQVADGHDLPEPQGLDADVQRTPYTAEYSTTDAFRSLWLPVPVPATNVEADGLWKYDVATMDFLSGDDEFASDLDYTAKGLDLDLTQEQLQQAGTPPGPLLEKFTALPDKLPTIVTRLAEQVTAGRSSDFERAVQLQDWFRTEGGFRYSLLTASGNGSNDLEAFLSTGPQGRVGYCEQFASAMAVMARTLDIPARVAVGFLRPDRVGADSYAYSSLDLHAWPELYFEGSGWVRFEPTPGGAAGRTGAAPAYTQVDLPAPVETAEPSASASGTSSQSTAPSNVKPTIEQDLTPGGAGAEPGFPWVRVLLVLLAVILLALLVMVPRTVRRLRREQRWRLGTAEAAWAELRDAAVDLGVPYPAGRSPRVTGDLLATQFAAPGTAVRPVHGRTLEPEASDALDRVVLALEIERYSPRPLETSPEALREDVTRCVVALRNGVSDRRRRQSEWYPRSLFRSSRAWAWARTDEVESVNNPDQVIEHVGS</sequence>
<dbReference type="PANTHER" id="PTHR42736:SF1">
    <property type="entry name" value="PROTEIN-GLUTAMINE GAMMA-GLUTAMYLTRANSFERASE"/>
    <property type="match status" value="1"/>
</dbReference>
<evidence type="ECO:0000256" key="2">
    <source>
        <dbReference type="SAM" id="Phobius"/>
    </source>
</evidence>
<proteinExistence type="predicted"/>
<dbReference type="SUPFAM" id="SSF54001">
    <property type="entry name" value="Cysteine proteinases"/>
    <property type="match status" value="1"/>
</dbReference>
<feature type="transmembrane region" description="Helical" evidence="2">
    <location>
        <begin position="227"/>
        <end position="245"/>
    </location>
</feature>
<evidence type="ECO:0000313" key="4">
    <source>
        <dbReference type="EMBL" id="CUR54006.1"/>
    </source>
</evidence>
<feature type="domain" description="Transglutaminase-like" evidence="3">
    <location>
        <begin position="489"/>
        <end position="559"/>
    </location>
</feature>
<name>A0A2P2BW78_9ZZZZ</name>
<dbReference type="InterPro" id="IPR038765">
    <property type="entry name" value="Papain-like_cys_pep_sf"/>
</dbReference>
<organism evidence="4">
    <name type="scientific">metagenome</name>
    <dbReference type="NCBI Taxonomy" id="256318"/>
    <lineage>
        <taxon>unclassified sequences</taxon>
        <taxon>metagenomes</taxon>
    </lineage>
</organism>
<dbReference type="Pfam" id="PF11992">
    <property type="entry name" value="TgpA_N"/>
    <property type="match status" value="1"/>
</dbReference>